<protein>
    <submittedName>
        <fullName evidence="2">Uncharacterized protein</fullName>
    </submittedName>
</protein>
<geneLocation type="plasmid" evidence="3">
    <name>pacpol4</name>
</geneLocation>
<dbReference type="EMBL" id="CP030843">
    <property type="protein sequence ID" value="AXC16271.1"/>
    <property type="molecule type" value="Genomic_DNA"/>
</dbReference>
<accession>A0A2Z5GAY6</accession>
<gene>
    <name evidence="2" type="ORF">ACPOL_7079</name>
</gene>
<evidence type="ECO:0000313" key="2">
    <source>
        <dbReference type="EMBL" id="AXC16271.1"/>
    </source>
</evidence>
<sequence length="98" mass="10617">MTETALQFLKANMICLQVLGHVISHLLRLATANISYLQKHFACHAHWAGRSLNLAKSDPCLQVACFPPSQLTLHPEQPSVGPTRQEVGPEDAGGGAEF</sequence>
<name>A0A2Z5GAY6_9BACT</name>
<dbReference type="KEGG" id="abas:ACPOL_7079"/>
<dbReference type="Proteomes" id="UP000253606">
    <property type="component" value="Plasmid pACPOL4"/>
</dbReference>
<keyword evidence="2" id="KW-0614">Plasmid</keyword>
<feature type="region of interest" description="Disordered" evidence="1">
    <location>
        <begin position="74"/>
        <end position="98"/>
    </location>
</feature>
<organism evidence="2 3">
    <name type="scientific">Acidisarcina polymorpha</name>
    <dbReference type="NCBI Taxonomy" id="2211140"/>
    <lineage>
        <taxon>Bacteria</taxon>
        <taxon>Pseudomonadati</taxon>
        <taxon>Acidobacteriota</taxon>
        <taxon>Terriglobia</taxon>
        <taxon>Terriglobales</taxon>
        <taxon>Acidobacteriaceae</taxon>
        <taxon>Acidisarcina</taxon>
    </lineage>
</organism>
<reference evidence="2 3" key="1">
    <citation type="journal article" date="2018" name="Front. Microbiol.">
        <title>Hydrolytic Capabilities as a Key to Environmental Success: Chitinolytic and Cellulolytic Acidobacteria From Acidic Sub-arctic Soils and Boreal Peatlands.</title>
        <authorList>
            <person name="Belova S.E."/>
            <person name="Ravin N.V."/>
            <person name="Pankratov T.A."/>
            <person name="Rakitin A.L."/>
            <person name="Ivanova A.A."/>
            <person name="Beletsky A.V."/>
            <person name="Mardanov A.V."/>
            <person name="Sinninghe Damste J.S."/>
            <person name="Dedysh S.N."/>
        </authorList>
    </citation>
    <scope>NUCLEOTIDE SEQUENCE [LARGE SCALE GENOMIC DNA]</scope>
    <source>
        <strain evidence="2 3">SBC82</strain>
        <plasmid evidence="3">pacpol4</plasmid>
    </source>
</reference>
<evidence type="ECO:0000256" key="1">
    <source>
        <dbReference type="SAM" id="MobiDB-lite"/>
    </source>
</evidence>
<keyword evidence="3" id="KW-1185">Reference proteome</keyword>
<evidence type="ECO:0000313" key="3">
    <source>
        <dbReference type="Proteomes" id="UP000253606"/>
    </source>
</evidence>
<proteinExistence type="predicted"/>
<dbReference type="AlphaFoldDB" id="A0A2Z5GAY6"/>